<evidence type="ECO:0000313" key="8">
    <source>
        <dbReference type="EMBL" id="KAA9327037.1"/>
    </source>
</evidence>
<keyword evidence="4" id="KW-0808">Transferase</keyword>
<comment type="subcellular location">
    <subcellularLocation>
        <location evidence="1">Cell membrane</location>
        <topology evidence="1">Multi-pass membrane protein</topology>
    </subcellularLocation>
</comment>
<dbReference type="AlphaFoldDB" id="A0A7L5A1V4"/>
<comment type="caution">
    <text evidence="8">The sequence shown here is derived from an EMBL/GenBank/DDBJ whole genome shotgun (WGS) entry which is preliminary data.</text>
</comment>
<evidence type="ECO:0000256" key="3">
    <source>
        <dbReference type="ARBA" id="ARBA00022676"/>
    </source>
</evidence>
<keyword evidence="2" id="KW-1003">Cell membrane</keyword>
<name>A0A7L5A1V4_9BACT</name>
<dbReference type="EMBL" id="VTWU01000007">
    <property type="protein sequence ID" value="KAA9327037.1"/>
    <property type="molecule type" value="Genomic_DNA"/>
</dbReference>
<dbReference type="GO" id="GO:0005886">
    <property type="term" value="C:plasma membrane"/>
    <property type="evidence" value="ECO:0007669"/>
    <property type="project" value="UniProtKB-SubCell"/>
</dbReference>
<dbReference type="PANTHER" id="PTHR33908">
    <property type="entry name" value="MANNOSYLTRANSFERASE YKCB-RELATED"/>
    <property type="match status" value="1"/>
</dbReference>
<dbReference type="GO" id="GO:0009103">
    <property type="term" value="P:lipopolysaccharide biosynthetic process"/>
    <property type="evidence" value="ECO:0007669"/>
    <property type="project" value="UniProtKB-ARBA"/>
</dbReference>
<dbReference type="PANTHER" id="PTHR33908:SF11">
    <property type="entry name" value="MEMBRANE PROTEIN"/>
    <property type="match status" value="1"/>
</dbReference>
<evidence type="ECO:0000256" key="2">
    <source>
        <dbReference type="ARBA" id="ARBA00022475"/>
    </source>
</evidence>
<sequence>MKRAIPLLFLVLKFLTGYGLASRAYELHRDEYLYLEEGRHLAWGFLEVPPLTAVQAAITHALGGDWVWVKFWPLLWGALTVYVVVRLAQRLGAGWFGQALAGVCYLVAGYARLNFLFQPNSLEVLGFTLACYLLVREVQQPNARHWYALGAVLGLSLLNKYTTFFFIAALGVALLLSPLRRALATRHFWGGAALAALLFAPSLVWQLTHGIPFLRHMHKLQESQLVHVATADFWKDQLLMCFPAVWVWLPGLLALWLYRPLRPYRVLAWVWLAGLLILTGLHGKNYYALGYYPPLFAAGAAWWEALLRRWRFGLYLKPVLLAVPVLIILPLLPFVFTLYPPARMQELGKKYAGLGLMRWEDGQNHALPQDYADMVGWQEMADKTYQVYRALPDSTRARTLILCANYGQASAINYFNRHRAMPAAASTNGSYLFWFPPRQAFRQLILVDDEPDSLAAHFSSYRRMAEVQNPYARERGTRITLGLHPSRAILDTVYAEHRRELFSWTGQ</sequence>
<dbReference type="GO" id="GO:0016763">
    <property type="term" value="F:pentosyltransferase activity"/>
    <property type="evidence" value="ECO:0007669"/>
    <property type="project" value="TreeGrafter"/>
</dbReference>
<evidence type="ECO:0000256" key="6">
    <source>
        <dbReference type="ARBA" id="ARBA00022989"/>
    </source>
</evidence>
<evidence type="ECO:0000256" key="1">
    <source>
        <dbReference type="ARBA" id="ARBA00004651"/>
    </source>
</evidence>
<keyword evidence="9" id="KW-1185">Reference proteome</keyword>
<keyword evidence="7" id="KW-0472">Membrane</keyword>
<dbReference type="InterPro" id="IPR038731">
    <property type="entry name" value="RgtA/B/C-like"/>
</dbReference>
<evidence type="ECO:0000256" key="7">
    <source>
        <dbReference type="ARBA" id="ARBA00023136"/>
    </source>
</evidence>
<dbReference type="RefSeq" id="WP_151080219.1">
    <property type="nucleotide sequence ID" value="NZ_CP047647.1"/>
</dbReference>
<keyword evidence="5" id="KW-0812">Transmembrane</keyword>
<proteinExistence type="predicted"/>
<dbReference type="Pfam" id="PF13231">
    <property type="entry name" value="PMT_2"/>
    <property type="match status" value="1"/>
</dbReference>
<accession>A0A7L5A1V4</accession>
<organism evidence="8 9">
    <name type="scientific">Hymenobacter busanensis</name>
    <dbReference type="NCBI Taxonomy" id="2607656"/>
    <lineage>
        <taxon>Bacteria</taxon>
        <taxon>Pseudomonadati</taxon>
        <taxon>Bacteroidota</taxon>
        <taxon>Cytophagia</taxon>
        <taxon>Cytophagales</taxon>
        <taxon>Hymenobacteraceae</taxon>
        <taxon>Hymenobacter</taxon>
    </lineage>
</organism>
<dbReference type="Proteomes" id="UP000326380">
    <property type="component" value="Unassembled WGS sequence"/>
</dbReference>
<keyword evidence="6" id="KW-1133">Transmembrane helix</keyword>
<reference evidence="8 9" key="1">
    <citation type="submission" date="2019-09" db="EMBL/GenBank/DDBJ databases">
        <title>Genome sequence of Hymenobacter sp. M3.</title>
        <authorList>
            <person name="Srinivasan S."/>
        </authorList>
    </citation>
    <scope>NUCLEOTIDE SEQUENCE [LARGE SCALE GENOMIC DNA]</scope>
    <source>
        <strain evidence="8 9">M3</strain>
    </source>
</reference>
<gene>
    <name evidence="8" type="ORF">F0P96_17495</name>
</gene>
<evidence type="ECO:0000313" key="9">
    <source>
        <dbReference type="Proteomes" id="UP000326380"/>
    </source>
</evidence>
<evidence type="ECO:0000256" key="4">
    <source>
        <dbReference type="ARBA" id="ARBA00022679"/>
    </source>
</evidence>
<evidence type="ECO:0000256" key="5">
    <source>
        <dbReference type="ARBA" id="ARBA00022692"/>
    </source>
</evidence>
<keyword evidence="3" id="KW-0328">Glycosyltransferase</keyword>
<dbReference type="InterPro" id="IPR050297">
    <property type="entry name" value="LipidA_mod_glycosyltrf_83"/>
</dbReference>
<protein>
    <submittedName>
        <fullName evidence="8">Glycosyltransferase family 39 protein</fullName>
    </submittedName>
</protein>